<keyword evidence="4" id="KW-1185">Reference proteome</keyword>
<protein>
    <submittedName>
        <fullName evidence="3">Membrane integrity-associated transporter subunit PqiC</fullName>
    </submittedName>
</protein>
<reference evidence="3 4" key="1">
    <citation type="submission" date="2020-08" db="EMBL/GenBank/DDBJ databases">
        <title>Paraeoetvoesia sp. YC-7-48 draft genome sequence.</title>
        <authorList>
            <person name="Yao L."/>
        </authorList>
    </citation>
    <scope>NUCLEOTIDE SEQUENCE [LARGE SCALE GENOMIC DNA]</scope>
    <source>
        <strain evidence="4">YC-7-48</strain>
    </source>
</reference>
<evidence type="ECO:0000313" key="3">
    <source>
        <dbReference type="EMBL" id="MBC2770234.1"/>
    </source>
</evidence>
<dbReference type="Proteomes" id="UP000545386">
    <property type="component" value="Unassembled WGS sequence"/>
</dbReference>
<dbReference type="AlphaFoldDB" id="A0A842HQW7"/>
<dbReference type="InterPro" id="IPR005586">
    <property type="entry name" value="ABC_trans_aux"/>
</dbReference>
<dbReference type="Pfam" id="PF03886">
    <property type="entry name" value="ABC_trans_aux"/>
    <property type="match status" value="1"/>
</dbReference>
<organism evidence="3 4">
    <name type="scientific">Pusillimonas minor</name>
    <dbReference type="NCBI Taxonomy" id="2697024"/>
    <lineage>
        <taxon>Bacteria</taxon>
        <taxon>Pseudomonadati</taxon>
        <taxon>Pseudomonadota</taxon>
        <taxon>Betaproteobacteria</taxon>
        <taxon>Burkholderiales</taxon>
        <taxon>Alcaligenaceae</taxon>
        <taxon>Pusillimonas</taxon>
    </lineage>
</organism>
<keyword evidence="1" id="KW-0732">Signal</keyword>
<dbReference type="RefSeq" id="WP_185779926.1">
    <property type="nucleotide sequence ID" value="NZ_JACJUU010000007.1"/>
</dbReference>
<feature type="chain" id="PRO_5032928738" evidence="1">
    <location>
        <begin position="25"/>
        <end position="227"/>
    </location>
</feature>
<comment type="caution">
    <text evidence="3">The sequence shown here is derived from an EMBL/GenBank/DDBJ whole genome shotgun (WGS) entry which is preliminary data.</text>
</comment>
<proteinExistence type="predicted"/>
<dbReference type="EMBL" id="JACJUU010000007">
    <property type="protein sequence ID" value="MBC2770234.1"/>
    <property type="molecule type" value="Genomic_DNA"/>
</dbReference>
<dbReference type="PROSITE" id="PS51257">
    <property type="entry name" value="PROKAR_LIPOPROTEIN"/>
    <property type="match status" value="1"/>
</dbReference>
<feature type="signal peptide" evidence="1">
    <location>
        <begin position="1"/>
        <end position="24"/>
    </location>
</feature>
<evidence type="ECO:0000313" key="4">
    <source>
        <dbReference type="Proteomes" id="UP000545386"/>
    </source>
</evidence>
<sequence length="227" mass="23430">MFNALKNGLRGALGLSAVALVGCAAPNSQYYSLQSPASAPPAAVTQIADAISVQAVNVPVQVDRPQLVVSRAGAAQVSLLNDSLWAAPLGDEIRQALAGHLSRQLGVPDLDRISAPAGLPVWTIRLTVHQFDSIYDTQAKLDASWRLGAINAGSRAQGLPFVCRATAIAPAGSGVDALVQAHQQALAAVSGLIAAQLRQLREGRPAQQAKAPDWAAPLLTLQGCTAA</sequence>
<name>A0A842HQW7_9BURK</name>
<accession>A0A842HQW7</accession>
<evidence type="ECO:0000256" key="1">
    <source>
        <dbReference type="SAM" id="SignalP"/>
    </source>
</evidence>
<gene>
    <name evidence="3" type="ORF">GTU67_09965</name>
</gene>
<dbReference type="SUPFAM" id="SSF159594">
    <property type="entry name" value="XCC0632-like"/>
    <property type="match status" value="1"/>
</dbReference>
<dbReference type="Gene3D" id="3.40.50.10610">
    <property type="entry name" value="ABC-type transport auxiliary lipoprotein component"/>
    <property type="match status" value="1"/>
</dbReference>
<evidence type="ECO:0000259" key="2">
    <source>
        <dbReference type="Pfam" id="PF03886"/>
    </source>
</evidence>
<feature type="domain" description="ABC-type transport auxiliary lipoprotein component" evidence="2">
    <location>
        <begin position="31"/>
        <end position="194"/>
    </location>
</feature>